<reference evidence="2 3" key="1">
    <citation type="submission" date="2023-07" db="EMBL/GenBank/DDBJ databases">
        <title>Genomic Encyclopedia of Type Strains, Phase IV (KMG-IV): sequencing the most valuable type-strain genomes for metagenomic binning, comparative biology and taxonomic classification.</title>
        <authorList>
            <person name="Goeker M."/>
        </authorList>
    </citation>
    <scope>NUCLEOTIDE SEQUENCE [LARGE SCALE GENOMIC DNA]</scope>
    <source>
        <strain evidence="2 3">DSM 27594</strain>
    </source>
</reference>
<proteinExistence type="predicted"/>
<gene>
    <name evidence="2" type="ORF">J2S10_004279</name>
</gene>
<evidence type="ECO:0000313" key="3">
    <source>
        <dbReference type="Proteomes" id="UP001224122"/>
    </source>
</evidence>
<protein>
    <submittedName>
        <fullName evidence="2">RNA-binding protein</fullName>
    </submittedName>
</protein>
<keyword evidence="3" id="KW-1185">Reference proteome</keyword>
<feature type="domain" description="DUF6884" evidence="1">
    <location>
        <begin position="3"/>
        <end position="135"/>
    </location>
</feature>
<organism evidence="2 3">
    <name type="scientific">Neobacillus ginsengisoli</name>
    <dbReference type="NCBI Taxonomy" id="904295"/>
    <lineage>
        <taxon>Bacteria</taxon>
        <taxon>Bacillati</taxon>
        <taxon>Bacillota</taxon>
        <taxon>Bacilli</taxon>
        <taxon>Bacillales</taxon>
        <taxon>Bacillaceae</taxon>
        <taxon>Neobacillus</taxon>
    </lineage>
</organism>
<dbReference type="InterPro" id="IPR049251">
    <property type="entry name" value="DUF6884"/>
</dbReference>
<name>A0ABT9Y0B3_9BACI</name>
<dbReference type="RefSeq" id="WP_307411985.1">
    <property type="nucleotide sequence ID" value="NZ_JAUSTW010000008.1"/>
</dbReference>
<accession>A0ABT9Y0B3</accession>
<dbReference type="EMBL" id="JAUSTW010000008">
    <property type="protein sequence ID" value="MDQ0201073.1"/>
    <property type="molecule type" value="Genomic_DNA"/>
</dbReference>
<evidence type="ECO:0000313" key="2">
    <source>
        <dbReference type="EMBL" id="MDQ0201073.1"/>
    </source>
</evidence>
<dbReference type="Pfam" id="PF21818">
    <property type="entry name" value="DUF6884"/>
    <property type="match status" value="1"/>
</dbReference>
<dbReference type="Proteomes" id="UP001224122">
    <property type="component" value="Unassembled WGS sequence"/>
</dbReference>
<sequence>MKIALVSCTKLKEEYPCEAKKLYSKSTLFKKAVNYIEAKDYDDWYVLSAKYGLLSKDKVIEPYDVTLNKMNIRERKFWAESVLRDIVKIKPNEIDFYAGNKYREHLIKPLRDIGILVNVPLEGKAIGEQLRFYTERHEEVK</sequence>
<evidence type="ECO:0000259" key="1">
    <source>
        <dbReference type="Pfam" id="PF21818"/>
    </source>
</evidence>
<comment type="caution">
    <text evidence="2">The sequence shown here is derived from an EMBL/GenBank/DDBJ whole genome shotgun (WGS) entry which is preliminary data.</text>
</comment>